<dbReference type="Pfam" id="PF00550">
    <property type="entry name" value="PP-binding"/>
    <property type="match status" value="1"/>
</dbReference>
<dbReference type="PANTHER" id="PTHR45527">
    <property type="entry name" value="NONRIBOSOMAL PEPTIDE SYNTHETASE"/>
    <property type="match status" value="1"/>
</dbReference>
<dbReference type="CDD" id="cd19531">
    <property type="entry name" value="LCL_NRPS-like"/>
    <property type="match status" value="1"/>
</dbReference>
<dbReference type="Pfam" id="PF13193">
    <property type="entry name" value="AMP-binding_C"/>
    <property type="match status" value="1"/>
</dbReference>
<dbReference type="PROSITE" id="PS00455">
    <property type="entry name" value="AMP_BINDING"/>
    <property type="match status" value="1"/>
</dbReference>
<dbReference type="Pfam" id="PF00668">
    <property type="entry name" value="Condensation"/>
    <property type="match status" value="1"/>
</dbReference>
<keyword evidence="2" id="KW-0596">Phosphopantetheine</keyword>
<dbReference type="InterPro" id="IPR020806">
    <property type="entry name" value="PKS_PP-bd"/>
</dbReference>
<dbReference type="InterPro" id="IPR020845">
    <property type="entry name" value="AMP-binding_CS"/>
</dbReference>
<evidence type="ECO:0000313" key="5">
    <source>
        <dbReference type="EMBL" id="GAA1656707.1"/>
    </source>
</evidence>
<dbReference type="InterPro" id="IPR025110">
    <property type="entry name" value="AMP-bd_C"/>
</dbReference>
<gene>
    <name evidence="5" type="ORF">GCM10009765_02720</name>
</gene>
<dbReference type="InterPro" id="IPR029058">
    <property type="entry name" value="AB_hydrolase_fold"/>
</dbReference>
<evidence type="ECO:0000256" key="2">
    <source>
        <dbReference type="ARBA" id="ARBA00022450"/>
    </source>
</evidence>
<dbReference type="Gene3D" id="2.30.38.10">
    <property type="entry name" value="Luciferase, Domain 3"/>
    <property type="match status" value="1"/>
</dbReference>
<dbReference type="InterPro" id="IPR001242">
    <property type="entry name" value="Condensation_dom"/>
</dbReference>
<dbReference type="Gene3D" id="3.30.559.10">
    <property type="entry name" value="Chloramphenicol acetyltransferase-like domain"/>
    <property type="match status" value="1"/>
</dbReference>
<dbReference type="InterPro" id="IPR010071">
    <property type="entry name" value="AA_adenyl_dom"/>
</dbReference>
<dbReference type="InterPro" id="IPR006162">
    <property type="entry name" value="Ppantetheine_attach_site"/>
</dbReference>
<dbReference type="NCBIfam" id="TIGR01733">
    <property type="entry name" value="AA-adenyl-dom"/>
    <property type="match status" value="1"/>
</dbReference>
<comment type="cofactor">
    <cofactor evidence="1">
        <name>pantetheine 4'-phosphate</name>
        <dbReference type="ChEBI" id="CHEBI:47942"/>
    </cofactor>
</comment>
<sequence>MRESAGAPLSYAQRRLWFLQQLDPDSPAYNMRCAQRVRGRLDLTVLRRALNEVVRRHDILRSTVDDDGAGPMLHSRTTADVDIALTIAALDEVPDLARDRLRRPFDLRRGPLLRAEVFRIGADDHVFLLCLHHIVLDHWSLSVLLDEISALYERFVSGRPADLPAPALQYAAFASWQRDRLTDSVLAGQLRRWRERLSGIQPVALHPDRPRPIFQEWQGERVRHTLPAEALQDIRAFAAGHRATVFMVVATALSVLLSRYARQADVSFGAAFADRSRSELAGMIGFFVNTLVLRTDLSGDPGFAEALGRVRRTVLRAHDDPDLPLERLVDLAGPDRDLSRPPLVSVVLSYLNEAASGLRVPGCDTSEFAFDPGIVRFELDLTIGEFSDGLEIDLDYRSDLFDRPAMRRLLAHLVRLLTGGVAEPDRPISGLPLLSEAERAELLAWGNVDDTTAAPGRGLAALVAEQVARRPAAPAVRDGEVVITYGELADRAAAMRETLRSYGIGSGSCVGVCLERSVELVVTLLAVVEAGGHYLPLDPGYPDERLAYMLAATGTSVVVTTTALGERLREPAATVLWLDDGLPSGVAAGRAYDADPEDLAQLLYTSGSTGRPKGIELSQRAVVHLAMNNGYLELGADDRVAHAGSVSYDAATLEIWGALLNGAELVVIPRSVLVDPQRMAAAIREYRITAQLVTSSLFNHLVGAVPDTFAPVRTVVVGGEALDVGTIRAVLRNGKPQRLLNGYGPAENGTYSTWYPIDTVADADRSVPIGRPVRGTRCYVVDDALELVPAGVPGELCLAGLGLARGYVDDPGTTARAFVPDPYGGPGERMYRTGDIVRWRPDGTLDFLGRRDGQFKVRGQRVEPAEIEARLRDCPGVRSAATLLRGPHELVAYVVPDDQARELSAAALRRALASRVPAYMIPTGFVIVDELPLNAHGKVDRSRLPESPDDAGGMDFVAPRNDTEKAVCEEWAQVLATGLVGVTDDFFQLGGHSLLATALTARLRRRLGIRVPVRMLFDHPTAEAFAAAIDDLLDRR</sequence>
<evidence type="ECO:0000313" key="6">
    <source>
        <dbReference type="Proteomes" id="UP001500618"/>
    </source>
</evidence>
<organism evidence="5 6">
    <name type="scientific">Fodinicola feengrottensis</name>
    <dbReference type="NCBI Taxonomy" id="435914"/>
    <lineage>
        <taxon>Bacteria</taxon>
        <taxon>Bacillati</taxon>
        <taxon>Actinomycetota</taxon>
        <taxon>Actinomycetes</taxon>
        <taxon>Mycobacteriales</taxon>
        <taxon>Fodinicola</taxon>
    </lineage>
</organism>
<dbReference type="Gene3D" id="3.40.50.1820">
    <property type="entry name" value="alpha/beta hydrolase"/>
    <property type="match status" value="1"/>
</dbReference>
<dbReference type="Gene3D" id="3.30.559.30">
    <property type="entry name" value="Nonribosomal peptide synthetase, condensation domain"/>
    <property type="match status" value="1"/>
</dbReference>
<dbReference type="PANTHER" id="PTHR45527:SF1">
    <property type="entry name" value="FATTY ACID SYNTHASE"/>
    <property type="match status" value="1"/>
</dbReference>
<keyword evidence="3" id="KW-0597">Phosphoprotein</keyword>
<dbReference type="InterPro" id="IPR009081">
    <property type="entry name" value="PP-bd_ACP"/>
</dbReference>
<accession>A0ABP4RL75</accession>
<dbReference type="PROSITE" id="PS50075">
    <property type="entry name" value="CARRIER"/>
    <property type="match status" value="1"/>
</dbReference>
<dbReference type="Gene3D" id="3.40.50.980">
    <property type="match status" value="2"/>
</dbReference>
<proteinExistence type="predicted"/>
<evidence type="ECO:0000259" key="4">
    <source>
        <dbReference type="PROSITE" id="PS50075"/>
    </source>
</evidence>
<protein>
    <recommendedName>
        <fullName evidence="4">Carrier domain-containing protein</fullName>
    </recommendedName>
</protein>
<dbReference type="EMBL" id="BAAANY010000001">
    <property type="protein sequence ID" value="GAA1656707.1"/>
    <property type="molecule type" value="Genomic_DNA"/>
</dbReference>
<comment type="caution">
    <text evidence="5">The sequence shown here is derived from an EMBL/GenBank/DDBJ whole genome shotgun (WGS) entry which is preliminary data.</text>
</comment>
<dbReference type="InterPro" id="IPR023213">
    <property type="entry name" value="CAT-like_dom_sf"/>
</dbReference>
<keyword evidence="6" id="KW-1185">Reference proteome</keyword>
<dbReference type="InterPro" id="IPR045851">
    <property type="entry name" value="AMP-bd_C_sf"/>
</dbReference>
<feature type="domain" description="Carrier" evidence="4">
    <location>
        <begin position="958"/>
        <end position="1033"/>
    </location>
</feature>
<evidence type="ECO:0000256" key="3">
    <source>
        <dbReference type="ARBA" id="ARBA00022553"/>
    </source>
</evidence>
<dbReference type="Pfam" id="PF00501">
    <property type="entry name" value="AMP-binding"/>
    <property type="match status" value="1"/>
</dbReference>
<reference evidence="6" key="1">
    <citation type="journal article" date="2019" name="Int. J. Syst. Evol. Microbiol.">
        <title>The Global Catalogue of Microorganisms (GCM) 10K type strain sequencing project: providing services to taxonomists for standard genome sequencing and annotation.</title>
        <authorList>
            <consortium name="The Broad Institute Genomics Platform"/>
            <consortium name="The Broad Institute Genome Sequencing Center for Infectious Disease"/>
            <person name="Wu L."/>
            <person name="Ma J."/>
        </authorList>
    </citation>
    <scope>NUCLEOTIDE SEQUENCE [LARGE SCALE GENOMIC DNA]</scope>
    <source>
        <strain evidence="6">JCM 14718</strain>
    </source>
</reference>
<dbReference type="RefSeq" id="WP_344306348.1">
    <property type="nucleotide sequence ID" value="NZ_BAAANY010000001.1"/>
</dbReference>
<dbReference type="Gene3D" id="3.30.300.30">
    <property type="match status" value="1"/>
</dbReference>
<evidence type="ECO:0000256" key="1">
    <source>
        <dbReference type="ARBA" id="ARBA00001957"/>
    </source>
</evidence>
<dbReference type="CDD" id="cd12117">
    <property type="entry name" value="A_NRPS_Srf_like"/>
    <property type="match status" value="1"/>
</dbReference>
<name>A0ABP4RL75_9ACTN</name>
<dbReference type="SMART" id="SM00823">
    <property type="entry name" value="PKS_PP"/>
    <property type="match status" value="1"/>
</dbReference>
<dbReference type="PROSITE" id="PS00012">
    <property type="entry name" value="PHOSPHOPANTETHEINE"/>
    <property type="match status" value="1"/>
</dbReference>
<dbReference type="InterPro" id="IPR000873">
    <property type="entry name" value="AMP-dep_synth/lig_dom"/>
</dbReference>
<dbReference type="SUPFAM" id="SSF52777">
    <property type="entry name" value="CoA-dependent acyltransferases"/>
    <property type="match status" value="2"/>
</dbReference>
<dbReference type="InterPro" id="IPR036736">
    <property type="entry name" value="ACP-like_sf"/>
</dbReference>
<dbReference type="Proteomes" id="UP001500618">
    <property type="component" value="Unassembled WGS sequence"/>
</dbReference>
<dbReference type="SUPFAM" id="SSF56801">
    <property type="entry name" value="Acetyl-CoA synthetase-like"/>
    <property type="match status" value="1"/>
</dbReference>
<dbReference type="SUPFAM" id="SSF47336">
    <property type="entry name" value="ACP-like"/>
    <property type="match status" value="1"/>
</dbReference>